<dbReference type="Proteomes" id="UP001430149">
    <property type="component" value="Unassembled WGS sequence"/>
</dbReference>
<gene>
    <name evidence="2" type="ORF">ISP19_05350</name>
</gene>
<accession>A0ABS2K0N2</accession>
<dbReference type="InterPro" id="IPR028978">
    <property type="entry name" value="Chorismate_lyase_/UTRA_dom_sf"/>
</dbReference>
<feature type="domain" description="UbiC transcription regulator-associated" evidence="1">
    <location>
        <begin position="6"/>
        <end position="77"/>
    </location>
</feature>
<name>A0ABS2K0N2_9GAMM</name>
<dbReference type="Pfam" id="PF07702">
    <property type="entry name" value="UTRA"/>
    <property type="match status" value="1"/>
</dbReference>
<dbReference type="EMBL" id="JADIKE010000029">
    <property type="protein sequence ID" value="MBM7124799.1"/>
    <property type="molecule type" value="Genomic_DNA"/>
</dbReference>
<evidence type="ECO:0000313" key="3">
    <source>
        <dbReference type="Proteomes" id="UP001430149"/>
    </source>
</evidence>
<organism evidence="2 3">
    <name type="scientific">Dyella flava</name>
    <dbReference type="NCBI Taxonomy" id="1920170"/>
    <lineage>
        <taxon>Bacteria</taxon>
        <taxon>Pseudomonadati</taxon>
        <taxon>Pseudomonadota</taxon>
        <taxon>Gammaproteobacteria</taxon>
        <taxon>Lysobacterales</taxon>
        <taxon>Rhodanobacteraceae</taxon>
        <taxon>Dyella</taxon>
    </lineage>
</organism>
<proteinExistence type="predicted"/>
<dbReference type="SUPFAM" id="SSF64288">
    <property type="entry name" value="Chorismate lyase-like"/>
    <property type="match status" value="1"/>
</dbReference>
<dbReference type="Gene3D" id="3.40.1410.10">
    <property type="entry name" value="Chorismate lyase-like"/>
    <property type="match status" value="1"/>
</dbReference>
<keyword evidence="3" id="KW-1185">Reference proteome</keyword>
<evidence type="ECO:0000259" key="1">
    <source>
        <dbReference type="Pfam" id="PF07702"/>
    </source>
</evidence>
<dbReference type="RefSeq" id="WP_204680329.1">
    <property type="nucleotide sequence ID" value="NZ_JADIKE010000029.1"/>
</dbReference>
<sequence length="87" mass="10107">MLPDPHEVHDSLYEALEKCNSRPIRALQRLRAALPRARQARLPHVTPRSAELHIERRGFLEDGRVVEFTTPRYRGNIHDFVAELQAD</sequence>
<evidence type="ECO:0000313" key="2">
    <source>
        <dbReference type="EMBL" id="MBM7124799.1"/>
    </source>
</evidence>
<dbReference type="InterPro" id="IPR011663">
    <property type="entry name" value="UTRA"/>
</dbReference>
<protein>
    <submittedName>
        <fullName evidence="2">UTRA domain-containing protein</fullName>
    </submittedName>
</protein>
<comment type="caution">
    <text evidence="2">The sequence shown here is derived from an EMBL/GenBank/DDBJ whole genome shotgun (WGS) entry which is preliminary data.</text>
</comment>
<reference evidence="2" key="1">
    <citation type="submission" date="2020-10" db="EMBL/GenBank/DDBJ databases">
        <title>Phylogeny of dyella-like bacteria.</title>
        <authorList>
            <person name="Fu J."/>
        </authorList>
    </citation>
    <scope>NUCLEOTIDE SEQUENCE</scope>
    <source>
        <strain evidence="2">DHOC52</strain>
    </source>
</reference>